<feature type="region of interest" description="Disordered" evidence="2">
    <location>
        <begin position="300"/>
        <end position="324"/>
    </location>
</feature>
<reference evidence="5" key="1">
    <citation type="submission" date="2025-08" db="UniProtKB">
        <authorList>
            <consortium name="RefSeq"/>
        </authorList>
    </citation>
    <scope>IDENTIFICATION</scope>
</reference>
<dbReference type="Gene3D" id="2.60.40.10">
    <property type="entry name" value="Immunoglobulins"/>
    <property type="match status" value="1"/>
</dbReference>
<dbReference type="CDD" id="cd02859">
    <property type="entry name" value="E_set_AMPKbeta_like_N"/>
    <property type="match status" value="1"/>
</dbReference>
<dbReference type="RefSeq" id="XP_010267371.1">
    <property type="nucleotide sequence ID" value="XM_010269069.1"/>
</dbReference>
<gene>
    <name evidence="5" type="primary">LOC104604631</name>
</gene>
<dbReference type="SUPFAM" id="SSF81296">
    <property type="entry name" value="E set domains"/>
    <property type="match status" value="1"/>
</dbReference>
<feature type="compositionally biased region" description="Polar residues" evidence="2">
    <location>
        <begin position="304"/>
        <end position="317"/>
    </location>
</feature>
<feature type="domain" description="AMP-activated protein kinase glycogen-binding" evidence="3">
    <location>
        <begin position="558"/>
        <end position="644"/>
    </location>
</feature>
<dbReference type="eggNOG" id="ENOG502QQZV">
    <property type="taxonomic scope" value="Eukaryota"/>
</dbReference>
<proteinExistence type="predicted"/>
<dbReference type="PANTHER" id="PTHR47434">
    <property type="entry name" value="PROTEIN PTST HOMOLOG 3, CHLOROPLASTIC"/>
    <property type="match status" value="1"/>
</dbReference>
<dbReference type="AlphaFoldDB" id="A0A1U8AMQ5"/>
<evidence type="ECO:0000313" key="4">
    <source>
        <dbReference type="Proteomes" id="UP000189703"/>
    </source>
</evidence>
<dbReference type="GO" id="GO:0019252">
    <property type="term" value="P:starch biosynthetic process"/>
    <property type="evidence" value="ECO:0000318"/>
    <property type="project" value="GO_Central"/>
</dbReference>
<evidence type="ECO:0000259" key="3">
    <source>
        <dbReference type="Pfam" id="PF16561"/>
    </source>
</evidence>
<dbReference type="Pfam" id="PF16561">
    <property type="entry name" value="AMPK1_CBM"/>
    <property type="match status" value="1"/>
</dbReference>
<keyword evidence="4" id="KW-1185">Reference proteome</keyword>
<accession>A0A1U8AMQ5</accession>
<dbReference type="FunCoup" id="A0A1U8AMQ5">
    <property type="interactions" value="1524"/>
</dbReference>
<protein>
    <submittedName>
        <fullName evidence="5">Uncharacterized protein LOC104604631</fullName>
    </submittedName>
</protein>
<dbReference type="KEGG" id="nnu:104604631"/>
<dbReference type="GO" id="GO:0009507">
    <property type="term" value="C:chloroplast"/>
    <property type="evidence" value="ECO:0000318"/>
    <property type="project" value="GO_Central"/>
</dbReference>
<evidence type="ECO:0000313" key="5">
    <source>
        <dbReference type="RefSeq" id="XP_010267371.1"/>
    </source>
</evidence>
<dbReference type="InterPro" id="IPR032640">
    <property type="entry name" value="AMPK1_CBM"/>
</dbReference>
<keyword evidence="1" id="KW-0175">Coiled coil</keyword>
<evidence type="ECO:0000256" key="2">
    <source>
        <dbReference type="SAM" id="MobiDB-lite"/>
    </source>
</evidence>
<dbReference type="Proteomes" id="UP000189703">
    <property type="component" value="Unplaced"/>
</dbReference>
<dbReference type="InterPro" id="IPR013783">
    <property type="entry name" value="Ig-like_fold"/>
</dbReference>
<evidence type="ECO:0000256" key="1">
    <source>
        <dbReference type="SAM" id="Coils"/>
    </source>
</evidence>
<dbReference type="InterPro" id="IPR014756">
    <property type="entry name" value="Ig_E-set"/>
</dbReference>
<dbReference type="PANTHER" id="PTHR47434:SF2">
    <property type="entry name" value="PROTEIN PTST HOMOLOG 3, CHLOROPLASTIC"/>
    <property type="match status" value="1"/>
</dbReference>
<sequence length="646" mass="72816">MAFLCHLSSFFPCTSHELCTFHRSSFVIGQEQRQRQLRWGTHCNPPRRVLITISASSSKKPRVGKKVKSNVDLCNELREFVSAAGLPEGHVPSLKELSHHGRSDLKGDCLGVSLLSCDEALSLLREQKTNCLSTVPHFPPFCLRTHFTESPNYEPRIFKNFSSQCCKIFLTALMAFLCHLSSFFPCTSHELCTFHRSSFVIGQEQRQRQLRWGTHCNPPRRVLITISASSSKKPRVGKKVKSNVDLCNELREFVSAAGLPEGHVPSLKELSHHGREDLAKIVRRRGYKLITDLLSNSTKEETNLEASSAENENGTDSYKNESKGQDENVIGFSEEVSLPNDNSIIENEFSSANGIQILNSGVGSCMSAGSSTSLSLQEKAAKFIQNGELDIIEVDELDINEGRRFNNLENNIEAESREPSEESSKYITTRTRVTSLLNGSALASRHVVLPATENHYHRNDFSQAQGVQVAAFNEDMDAEDFEASEMENQVEINRLKVLLHQKELELSQLREQIEKEKHALSILQTEAESEINKAQKLISEKDAELQAAEESLSGLKEVQIEYLVSGENVEVAGSFNGWHHQIKMEPHPLTRNPTGSRNTRLWSTVLWLYPGLYEIKFIVDGHWRIDPKRESVTRGHIQNNILRVDR</sequence>
<dbReference type="InParanoid" id="A0A1U8AMQ5"/>
<dbReference type="OMA" id="GWHHPIK"/>
<organism evidence="4 5">
    <name type="scientific">Nelumbo nucifera</name>
    <name type="common">Sacred lotus</name>
    <dbReference type="NCBI Taxonomy" id="4432"/>
    <lineage>
        <taxon>Eukaryota</taxon>
        <taxon>Viridiplantae</taxon>
        <taxon>Streptophyta</taxon>
        <taxon>Embryophyta</taxon>
        <taxon>Tracheophyta</taxon>
        <taxon>Spermatophyta</taxon>
        <taxon>Magnoliopsida</taxon>
        <taxon>Proteales</taxon>
        <taxon>Nelumbonaceae</taxon>
        <taxon>Nelumbo</taxon>
    </lineage>
</organism>
<name>A0A1U8AMQ5_NELNU</name>
<dbReference type="GeneID" id="104604631"/>
<dbReference type="OrthoDB" id="531008at2759"/>
<feature type="coiled-coil region" evidence="1">
    <location>
        <begin position="492"/>
        <end position="558"/>
    </location>
</feature>